<dbReference type="RefSeq" id="WP_106243076.1">
    <property type="nucleotide sequence ID" value="NZ_PVZC01000002.1"/>
</dbReference>
<accession>A0A2T0QAN5</accession>
<dbReference type="Proteomes" id="UP000237846">
    <property type="component" value="Unassembled WGS sequence"/>
</dbReference>
<dbReference type="InterPro" id="IPR016040">
    <property type="entry name" value="NAD(P)-bd_dom"/>
</dbReference>
<feature type="domain" description="NAD(P)-binding" evidence="1">
    <location>
        <begin position="7"/>
        <end position="200"/>
    </location>
</feature>
<reference evidence="2 3" key="1">
    <citation type="submission" date="2018-03" db="EMBL/GenBank/DDBJ databases">
        <title>Genomic Encyclopedia of Archaeal and Bacterial Type Strains, Phase II (KMG-II): from individual species to whole genera.</title>
        <authorList>
            <person name="Goeker M."/>
        </authorList>
    </citation>
    <scope>NUCLEOTIDE SEQUENCE [LARGE SCALE GENOMIC DNA]</scope>
    <source>
        <strain evidence="2 3">DSM 45601</strain>
    </source>
</reference>
<proteinExistence type="predicted"/>
<gene>
    <name evidence="2" type="ORF">CLV72_102517</name>
</gene>
<evidence type="ECO:0000313" key="3">
    <source>
        <dbReference type="Proteomes" id="UP000237846"/>
    </source>
</evidence>
<sequence>MRLTVFGATGGTGRRLVDLALAAGHEVTAAVREPARLPERAPAAPAPHPVRCDVLDREQVAAAVAGADAVLSALGATDGGPVCGTGVPHIIAAMKAHGVRRLVALSAAPVPDRDPGDRPLYRLTVRPILRALFSAAYADLAVMEGEIFTSGLDWTVLRPPRLTDGPATGAYRTALRRNVPGGYAISRADLAAEMLRVLDDSAAVRATVGIGY</sequence>
<dbReference type="OrthoDB" id="3763081at2"/>
<dbReference type="GO" id="GO:0004074">
    <property type="term" value="F:biliverdin reductase [NAD(P)H] activity"/>
    <property type="evidence" value="ECO:0007669"/>
    <property type="project" value="TreeGrafter"/>
</dbReference>
<dbReference type="Gene3D" id="3.40.50.720">
    <property type="entry name" value="NAD(P)-binding Rossmann-like Domain"/>
    <property type="match status" value="1"/>
</dbReference>
<dbReference type="EMBL" id="PVZC01000002">
    <property type="protein sequence ID" value="PRY00885.1"/>
    <property type="molecule type" value="Genomic_DNA"/>
</dbReference>
<organism evidence="2 3">
    <name type="scientific">Allonocardiopsis opalescens</name>
    <dbReference type="NCBI Taxonomy" id="1144618"/>
    <lineage>
        <taxon>Bacteria</taxon>
        <taxon>Bacillati</taxon>
        <taxon>Actinomycetota</taxon>
        <taxon>Actinomycetes</taxon>
        <taxon>Streptosporangiales</taxon>
        <taxon>Allonocardiopsis</taxon>
    </lineage>
</organism>
<protein>
    <submittedName>
        <fullName evidence="2">Putative NADH-flavin reductase</fullName>
    </submittedName>
</protein>
<dbReference type="GO" id="GO:0042602">
    <property type="term" value="F:riboflavin reductase (NADPH) activity"/>
    <property type="evidence" value="ECO:0007669"/>
    <property type="project" value="TreeGrafter"/>
</dbReference>
<evidence type="ECO:0000259" key="1">
    <source>
        <dbReference type="Pfam" id="PF13460"/>
    </source>
</evidence>
<keyword evidence="3" id="KW-1185">Reference proteome</keyword>
<dbReference type="PANTHER" id="PTHR43355:SF2">
    <property type="entry name" value="FLAVIN REDUCTASE (NADPH)"/>
    <property type="match status" value="1"/>
</dbReference>
<comment type="caution">
    <text evidence="2">The sequence shown here is derived from an EMBL/GenBank/DDBJ whole genome shotgun (WGS) entry which is preliminary data.</text>
</comment>
<dbReference type="PANTHER" id="PTHR43355">
    <property type="entry name" value="FLAVIN REDUCTASE (NADPH)"/>
    <property type="match status" value="1"/>
</dbReference>
<dbReference type="AlphaFoldDB" id="A0A2T0QAN5"/>
<dbReference type="InterPro" id="IPR036291">
    <property type="entry name" value="NAD(P)-bd_dom_sf"/>
</dbReference>
<dbReference type="SUPFAM" id="SSF51735">
    <property type="entry name" value="NAD(P)-binding Rossmann-fold domains"/>
    <property type="match status" value="1"/>
</dbReference>
<name>A0A2T0QAN5_9ACTN</name>
<dbReference type="Pfam" id="PF13460">
    <property type="entry name" value="NAD_binding_10"/>
    <property type="match status" value="1"/>
</dbReference>
<dbReference type="InterPro" id="IPR051606">
    <property type="entry name" value="Polyketide_Oxido-like"/>
</dbReference>
<evidence type="ECO:0000313" key="2">
    <source>
        <dbReference type="EMBL" id="PRY00885.1"/>
    </source>
</evidence>